<gene>
    <name evidence="1" type="ORF">LCI18_008565</name>
</gene>
<protein>
    <submittedName>
        <fullName evidence="1">Uncharacterized protein</fullName>
    </submittedName>
</protein>
<evidence type="ECO:0000313" key="1">
    <source>
        <dbReference type="EMBL" id="UPK97630.1"/>
    </source>
</evidence>
<sequence>MSLALLSSPHSTPGYYSTSTIVIDIHSIMSWESLPNELRFMIFTILLEDSDKRYRTGFPTVSRQWQDFFEPIFFRRLVVDEPDLSMLSSVTEGSKGFRLSYIRHLWLRLKLAPYTCRDCQTSEPRDIIHQNNARFTRAVYKLLDILARGNHISCGRGMTLQLSAHSPSDYHHKYRDFRMVDKYPWVTEEDLVGNGEFHSQHRDLSVKYIQDTHPEVVSHQYMAYQPPEMDRFRSTEPLRFDFGKPLFRWSHTLHRPVVAQIVLPKVNIVKALVIPRQFYRNISSSVLAKLLRESFVCLEMLRDERWLASNSFSKRLCCPEIVLDALPAKLKRLHIYQDADSDFSLTQVCTLVGAQSMGTLAVMSELKELSIAPDTDGWGFLLSFFPMLGRCPVDTLPVLKLRRLALDCGVLREPQRPFDMFILVTSLRAAAAAASHMPQLETMELWKASPSSATLFRYSTKKFESRITWRINWKRARDDKIWQGELRED</sequence>
<organism evidence="1 2">
    <name type="scientific">Fusarium solani subsp. cucurbitae</name>
    <name type="common">Neocosmosporum cucurbitae</name>
    <dbReference type="NCBI Taxonomy" id="2747967"/>
    <lineage>
        <taxon>Eukaryota</taxon>
        <taxon>Fungi</taxon>
        <taxon>Dikarya</taxon>
        <taxon>Ascomycota</taxon>
        <taxon>Pezizomycotina</taxon>
        <taxon>Sordariomycetes</taxon>
        <taxon>Hypocreomycetidae</taxon>
        <taxon>Hypocreales</taxon>
        <taxon>Nectriaceae</taxon>
        <taxon>Fusarium</taxon>
        <taxon>Fusarium solani species complex</taxon>
    </lineage>
</organism>
<accession>A0ACD3Z933</accession>
<evidence type="ECO:0000313" key="2">
    <source>
        <dbReference type="Proteomes" id="UP000830768"/>
    </source>
</evidence>
<name>A0ACD3Z933_FUSSC</name>
<proteinExistence type="predicted"/>
<reference evidence="1" key="1">
    <citation type="submission" date="2021-11" db="EMBL/GenBank/DDBJ databases">
        <title>Fusarium solani-melongenae Genome sequencing and assembly.</title>
        <authorList>
            <person name="Xie S."/>
            <person name="Huang L."/>
            <person name="Zhang X."/>
        </authorList>
    </citation>
    <scope>NUCLEOTIDE SEQUENCE</scope>
    <source>
        <strain evidence="1">CRI 24-3</strain>
    </source>
</reference>
<dbReference type="EMBL" id="CP090035">
    <property type="protein sequence ID" value="UPK97630.1"/>
    <property type="molecule type" value="Genomic_DNA"/>
</dbReference>
<dbReference type="Proteomes" id="UP000830768">
    <property type="component" value="Chromosome 6"/>
</dbReference>
<keyword evidence="2" id="KW-1185">Reference proteome</keyword>